<keyword evidence="1" id="KW-0433">Leucine-rich repeat</keyword>
<dbReference type="EMBL" id="OC894373">
    <property type="protein sequence ID" value="CAD7647412.1"/>
    <property type="molecule type" value="Genomic_DNA"/>
</dbReference>
<gene>
    <name evidence="3" type="ORF">OSB1V03_LOCUS21431</name>
</gene>
<evidence type="ECO:0000313" key="3">
    <source>
        <dbReference type="EMBL" id="CAD7647412.1"/>
    </source>
</evidence>
<evidence type="ECO:0000256" key="1">
    <source>
        <dbReference type="ARBA" id="ARBA00022614"/>
    </source>
</evidence>
<dbReference type="InterPro" id="IPR001611">
    <property type="entry name" value="Leu-rich_rpt"/>
</dbReference>
<evidence type="ECO:0000256" key="2">
    <source>
        <dbReference type="ARBA" id="ARBA00022737"/>
    </source>
</evidence>
<feature type="non-terminal residue" evidence="3">
    <location>
        <position position="261"/>
    </location>
</feature>
<dbReference type="PANTHER" id="PTHR15454">
    <property type="entry name" value="NISCHARIN RELATED"/>
    <property type="match status" value="1"/>
</dbReference>
<dbReference type="Gene3D" id="3.80.10.10">
    <property type="entry name" value="Ribonuclease Inhibitor"/>
    <property type="match status" value="1"/>
</dbReference>
<keyword evidence="4" id="KW-1185">Reference proteome</keyword>
<dbReference type="PANTHER" id="PTHR15454:SF56">
    <property type="entry name" value="PROTEIN PHOSPHATASE 1 REGULATORY SUBUNIT 7-RELATED"/>
    <property type="match status" value="1"/>
</dbReference>
<reference evidence="3" key="1">
    <citation type="submission" date="2020-11" db="EMBL/GenBank/DDBJ databases">
        <authorList>
            <person name="Tran Van P."/>
        </authorList>
    </citation>
    <scope>NUCLEOTIDE SEQUENCE</scope>
</reference>
<dbReference type="GO" id="GO:0005737">
    <property type="term" value="C:cytoplasm"/>
    <property type="evidence" value="ECO:0007669"/>
    <property type="project" value="TreeGrafter"/>
</dbReference>
<evidence type="ECO:0000313" key="4">
    <source>
        <dbReference type="Proteomes" id="UP000759131"/>
    </source>
</evidence>
<accession>A0A7R9LT72</accession>
<keyword evidence="2" id="KW-0677">Repeat</keyword>
<proteinExistence type="predicted"/>
<dbReference type="Proteomes" id="UP000759131">
    <property type="component" value="Unassembled WGS sequence"/>
</dbReference>
<dbReference type="PROSITE" id="PS51450">
    <property type="entry name" value="LRR"/>
    <property type="match status" value="1"/>
</dbReference>
<dbReference type="InterPro" id="IPR032675">
    <property type="entry name" value="LRR_dom_sf"/>
</dbReference>
<dbReference type="AlphaFoldDB" id="A0A7R9LT72"/>
<feature type="non-terminal residue" evidence="3">
    <location>
        <position position="1"/>
    </location>
</feature>
<protein>
    <submittedName>
        <fullName evidence="3">Uncharacterized protein</fullName>
    </submittedName>
</protein>
<dbReference type="OrthoDB" id="6506817at2759"/>
<dbReference type="Gene3D" id="3.10.20.90">
    <property type="entry name" value="Phosphatidylinositol 3-kinase Catalytic Subunit, Chain A, domain 1"/>
    <property type="match status" value="1"/>
</dbReference>
<dbReference type="EMBL" id="CAJPIZ010039798">
    <property type="protein sequence ID" value="CAG2121485.1"/>
    <property type="molecule type" value="Genomic_DNA"/>
</dbReference>
<sequence>PNIERLDVWGNRVTELKSPHVFTQLIHLSLCNNSIEEWHHVCRLATLPNLKTLNVSDCKLNSIHFDDSDAKQKTKLFPRLEFLSISNNNLKTWRDVSELNKLQKLDQLFIKNNPVFDNEKYDTNFNLILSRIGNLKLLNRENISEMMRRDAEIAYLRKTNKNYETAKSLGDEKLQQFIDENPTFESILVKFGKPFGSESISKAEIEKKKFLTIKLRNPFDNEKCVEKKIPASISIINLKTIVRKLFEIDYNYDINLLWTSK</sequence>
<name>A0A7R9LT72_9ACAR</name>
<dbReference type="SUPFAM" id="SSF52058">
    <property type="entry name" value="L domain-like"/>
    <property type="match status" value="1"/>
</dbReference>
<organism evidence="3">
    <name type="scientific">Medioppia subpectinata</name>
    <dbReference type="NCBI Taxonomy" id="1979941"/>
    <lineage>
        <taxon>Eukaryota</taxon>
        <taxon>Metazoa</taxon>
        <taxon>Ecdysozoa</taxon>
        <taxon>Arthropoda</taxon>
        <taxon>Chelicerata</taxon>
        <taxon>Arachnida</taxon>
        <taxon>Acari</taxon>
        <taxon>Acariformes</taxon>
        <taxon>Sarcoptiformes</taxon>
        <taxon>Oribatida</taxon>
        <taxon>Brachypylina</taxon>
        <taxon>Oppioidea</taxon>
        <taxon>Oppiidae</taxon>
        <taxon>Medioppia</taxon>
    </lineage>
</organism>